<dbReference type="Gene3D" id="3.40.50.300">
    <property type="entry name" value="P-loop containing nucleotide triphosphate hydrolases"/>
    <property type="match status" value="1"/>
</dbReference>
<sequence>MRIVAIGGEPGSGKSTLMKRVIDRFKMTPKYDSFKLVPYLQNDNVYILGKYEEGEVFSGTDRMSMAVQPEAVKFLASLPKDSVVIFEGDRLFNSSFLEHCNDNYDTQIIYLKTDKSVREERYKERGSEQNETWLRGRESKISNILTNMNLMFITETYENNNYDQQTIIYEKVIEYGK</sequence>
<proteinExistence type="predicted"/>
<dbReference type="InterPro" id="IPR040717">
    <property type="entry name" value="Ploop_nt_kinase3"/>
</dbReference>
<dbReference type="EMBL" id="LR796734">
    <property type="protein sequence ID" value="CAB4162906.1"/>
    <property type="molecule type" value="Genomic_DNA"/>
</dbReference>
<dbReference type="SUPFAM" id="SSF52540">
    <property type="entry name" value="P-loop containing nucleoside triphosphate hydrolases"/>
    <property type="match status" value="1"/>
</dbReference>
<protein>
    <submittedName>
        <fullName evidence="1">AAA domain containing protein</fullName>
    </submittedName>
</protein>
<dbReference type="Pfam" id="PF18751">
    <property type="entry name" value="Ploopntkinase3"/>
    <property type="match status" value="1"/>
</dbReference>
<evidence type="ECO:0000313" key="1">
    <source>
        <dbReference type="EMBL" id="CAB4162906.1"/>
    </source>
</evidence>
<gene>
    <name evidence="1" type="ORF">UFOVP787_174</name>
</gene>
<organism evidence="1">
    <name type="scientific">uncultured Caudovirales phage</name>
    <dbReference type="NCBI Taxonomy" id="2100421"/>
    <lineage>
        <taxon>Viruses</taxon>
        <taxon>Duplodnaviria</taxon>
        <taxon>Heunggongvirae</taxon>
        <taxon>Uroviricota</taxon>
        <taxon>Caudoviricetes</taxon>
        <taxon>Peduoviridae</taxon>
        <taxon>Maltschvirus</taxon>
        <taxon>Maltschvirus maltsch</taxon>
    </lineage>
</organism>
<reference evidence="1" key="1">
    <citation type="submission" date="2020-04" db="EMBL/GenBank/DDBJ databases">
        <authorList>
            <person name="Chiriac C."/>
            <person name="Salcher M."/>
            <person name="Ghai R."/>
            <person name="Kavagutti S V."/>
        </authorList>
    </citation>
    <scope>NUCLEOTIDE SEQUENCE</scope>
</reference>
<name>A0A6J5NYX8_9CAUD</name>
<accession>A0A6J5NYX8</accession>
<dbReference type="InterPro" id="IPR027417">
    <property type="entry name" value="P-loop_NTPase"/>
</dbReference>